<gene>
    <name evidence="3" type="ORF">VOLCADRAFT_103516</name>
</gene>
<dbReference type="GeneID" id="9620403"/>
<sequence>MLICTCSTGRRRWQPACMNICFLLAPLVTCLFHTGSVFQQAFYKKAVYYCIDLFWGRFGGDWEAVYARWSTALGIPDLDKNAWADSCPRDPGYDELGNHMAYNTPACLAALGHLTPEQVQFAKYRMSEYNPVMYAWAQYYAYRASPPPPQASPPPLPANTSCMFSDEFGCPCNSSWVFDGESYSYCDRVPGYETLMCMVADPSSCISCSKSPCLLSCAGTSELCRKPSAPRELLPPPGPPPPPFPPSPPPKPPPPPPESIPSSCKISSHNCTCRSSWTTIISRNSVYGHYCSPVPNKPTLGCVVTPSCPTFLESPFQLCDRTLNATYCAGTRATRPPPPPRLRSPKTPRLATTRNN</sequence>
<name>D8TME0_VOLCA</name>
<evidence type="ECO:0000256" key="1">
    <source>
        <dbReference type="ARBA" id="ARBA00008721"/>
    </source>
</evidence>
<protein>
    <submittedName>
        <fullName evidence="3">Uncharacterized protein</fullName>
    </submittedName>
</protein>
<dbReference type="AlphaFoldDB" id="D8TME0"/>
<comment type="similarity">
    <text evidence="1">Belongs to the peptidase M43B family.</text>
</comment>
<feature type="region of interest" description="Disordered" evidence="2">
    <location>
        <begin position="228"/>
        <end position="261"/>
    </location>
</feature>
<dbReference type="PANTHER" id="PTHR47466">
    <property type="match status" value="1"/>
</dbReference>
<dbReference type="Proteomes" id="UP000001058">
    <property type="component" value="Unassembled WGS sequence"/>
</dbReference>
<dbReference type="EMBL" id="GL378327">
    <property type="protein sequence ID" value="EFJ51488.1"/>
    <property type="molecule type" value="Genomic_DNA"/>
</dbReference>
<feature type="region of interest" description="Disordered" evidence="2">
    <location>
        <begin position="329"/>
        <end position="356"/>
    </location>
</feature>
<evidence type="ECO:0000256" key="2">
    <source>
        <dbReference type="SAM" id="MobiDB-lite"/>
    </source>
</evidence>
<evidence type="ECO:0000313" key="4">
    <source>
        <dbReference type="Proteomes" id="UP000001058"/>
    </source>
</evidence>
<organism evidence="4">
    <name type="scientific">Volvox carteri f. nagariensis</name>
    <dbReference type="NCBI Taxonomy" id="3068"/>
    <lineage>
        <taxon>Eukaryota</taxon>
        <taxon>Viridiplantae</taxon>
        <taxon>Chlorophyta</taxon>
        <taxon>core chlorophytes</taxon>
        <taxon>Chlorophyceae</taxon>
        <taxon>CS clade</taxon>
        <taxon>Chlamydomonadales</taxon>
        <taxon>Volvocaceae</taxon>
        <taxon>Volvox</taxon>
    </lineage>
</organism>
<dbReference type="KEGG" id="vcn:VOLCADRAFT_103516"/>
<feature type="compositionally biased region" description="Pro residues" evidence="2">
    <location>
        <begin position="233"/>
        <end position="259"/>
    </location>
</feature>
<accession>D8TME0</accession>
<dbReference type="InParanoid" id="D8TME0"/>
<dbReference type="PANTHER" id="PTHR47466:SF1">
    <property type="entry name" value="METALLOPROTEASE MEP1 (AFU_ORTHOLOGUE AFUA_1G07730)-RELATED"/>
    <property type="match status" value="1"/>
</dbReference>
<dbReference type="RefSeq" id="XP_002947440.1">
    <property type="nucleotide sequence ID" value="XM_002947394.1"/>
</dbReference>
<evidence type="ECO:0000313" key="3">
    <source>
        <dbReference type="EMBL" id="EFJ51488.1"/>
    </source>
</evidence>
<keyword evidence="4" id="KW-1185">Reference proteome</keyword>
<reference evidence="3 4" key="1">
    <citation type="journal article" date="2010" name="Science">
        <title>Genomic analysis of organismal complexity in the multicellular green alga Volvox carteri.</title>
        <authorList>
            <person name="Prochnik S.E."/>
            <person name="Umen J."/>
            <person name="Nedelcu A.M."/>
            <person name="Hallmann A."/>
            <person name="Miller S.M."/>
            <person name="Nishii I."/>
            <person name="Ferris P."/>
            <person name="Kuo A."/>
            <person name="Mitros T."/>
            <person name="Fritz-Laylin L.K."/>
            <person name="Hellsten U."/>
            <person name="Chapman J."/>
            <person name="Simakov O."/>
            <person name="Rensing S.A."/>
            <person name="Terry A."/>
            <person name="Pangilinan J."/>
            <person name="Kapitonov V."/>
            <person name="Jurka J."/>
            <person name="Salamov A."/>
            <person name="Shapiro H."/>
            <person name="Schmutz J."/>
            <person name="Grimwood J."/>
            <person name="Lindquist E."/>
            <person name="Lucas S."/>
            <person name="Grigoriev I.V."/>
            <person name="Schmitt R."/>
            <person name="Kirk D."/>
            <person name="Rokhsar D.S."/>
        </authorList>
    </citation>
    <scope>NUCLEOTIDE SEQUENCE [LARGE SCALE GENOMIC DNA]</scope>
    <source>
        <strain evidence="4">f. Nagariensis / Eve</strain>
    </source>
</reference>
<proteinExistence type="inferred from homology"/>